<dbReference type="PANTHER" id="PTHR22683">
    <property type="entry name" value="SPORULATION PROTEIN RELATED"/>
    <property type="match status" value="1"/>
</dbReference>
<feature type="domain" description="FtsK" evidence="7">
    <location>
        <begin position="484"/>
        <end position="685"/>
    </location>
</feature>
<dbReference type="NCBIfam" id="TIGR03925">
    <property type="entry name" value="T7SS_EccC_b"/>
    <property type="match status" value="1"/>
</dbReference>
<feature type="binding site" evidence="4">
    <location>
        <begin position="857"/>
        <end position="864"/>
    </location>
    <ligand>
        <name>ATP</name>
        <dbReference type="ChEBI" id="CHEBI:30616"/>
    </ligand>
</feature>
<dbReference type="STRING" id="499555.BJL86_2359"/>
<dbReference type="EMBL" id="CP015961">
    <property type="protein sequence ID" value="ANI93123.1"/>
    <property type="molecule type" value="Genomic_DNA"/>
</dbReference>
<dbReference type="InterPro" id="IPR002543">
    <property type="entry name" value="FtsK_dom"/>
</dbReference>
<keyword evidence="6" id="KW-0472">Membrane</keyword>
<keyword evidence="1" id="KW-0677">Repeat</keyword>
<gene>
    <name evidence="8" type="ORF">BJL86_2359</name>
</gene>
<keyword evidence="2 4" id="KW-0547">Nucleotide-binding</keyword>
<dbReference type="SUPFAM" id="SSF52540">
    <property type="entry name" value="P-loop containing nucleoside triphosphate hydrolases"/>
    <property type="match status" value="3"/>
</dbReference>
<keyword evidence="9" id="KW-1185">Reference proteome</keyword>
<dbReference type="InterPro" id="IPR023837">
    <property type="entry name" value="EccCb-like_Actinobacteria"/>
</dbReference>
<evidence type="ECO:0000256" key="1">
    <source>
        <dbReference type="ARBA" id="ARBA00022737"/>
    </source>
</evidence>
<dbReference type="GO" id="GO:0003677">
    <property type="term" value="F:DNA binding"/>
    <property type="evidence" value="ECO:0007669"/>
    <property type="project" value="InterPro"/>
</dbReference>
<dbReference type="PROSITE" id="PS50901">
    <property type="entry name" value="FTSK"/>
    <property type="match status" value="3"/>
</dbReference>
<dbReference type="InterPro" id="IPR003593">
    <property type="entry name" value="AAA+_ATPase"/>
</dbReference>
<evidence type="ECO:0000256" key="3">
    <source>
        <dbReference type="ARBA" id="ARBA00022840"/>
    </source>
</evidence>
<feature type="binding site" evidence="4">
    <location>
        <begin position="1156"/>
        <end position="1163"/>
    </location>
    <ligand>
        <name>ATP</name>
        <dbReference type="ChEBI" id="CHEBI:30616"/>
    </ligand>
</feature>
<evidence type="ECO:0000256" key="5">
    <source>
        <dbReference type="SAM" id="MobiDB-lite"/>
    </source>
</evidence>
<accession>A0A173LML7</accession>
<dbReference type="Pfam" id="PF01580">
    <property type="entry name" value="FtsK_SpoIIIE"/>
    <property type="match status" value="3"/>
</dbReference>
<evidence type="ECO:0000313" key="9">
    <source>
        <dbReference type="Proteomes" id="UP000186104"/>
    </source>
</evidence>
<protein>
    <submittedName>
        <fullName evidence="8">ESX-4 secretion system protein EccC4</fullName>
    </submittedName>
</protein>
<dbReference type="RefSeq" id="WP_067475950.1">
    <property type="nucleotide sequence ID" value="NZ_CP015961.1"/>
</dbReference>
<evidence type="ECO:0000256" key="4">
    <source>
        <dbReference type="PROSITE-ProRule" id="PRU00289"/>
    </source>
</evidence>
<name>A0A173LML7_9ACTN</name>
<dbReference type="Gene3D" id="3.40.50.300">
    <property type="entry name" value="P-loop containing nucleotide triphosphate hydrolases"/>
    <property type="match status" value="3"/>
</dbReference>
<dbReference type="InterPro" id="IPR050206">
    <property type="entry name" value="FtsK/SpoIIIE/SftA"/>
</dbReference>
<dbReference type="InterPro" id="IPR027417">
    <property type="entry name" value="P-loop_NTPase"/>
</dbReference>
<feature type="region of interest" description="Disordered" evidence="5">
    <location>
        <begin position="1"/>
        <end position="22"/>
    </location>
</feature>
<evidence type="ECO:0000313" key="8">
    <source>
        <dbReference type="EMBL" id="ANI93123.1"/>
    </source>
</evidence>
<keyword evidence="6" id="KW-1133">Transmembrane helix</keyword>
<keyword evidence="6" id="KW-0812">Transmembrane</keyword>
<sequence>MTIAEAAEKATPSTTEKIGQGGGLPFVLQAPPQLARPIPQAMIVRLMPVMMLLATGGIIVVMVTSGAGRNPMMFMFPAMMAMSTIAMLVGNWQGGSRKLEMSEKRRDYLRYLDLTRRDLIDAADDQRKALLRRHPHPGELLASIGGEMGSHREGETVPDEQISVRLGVGTVVLDRPLVAPETGPVEDLEPVSVAALRRLVRAHSFVRHAPVAVEIPSYQVVSVFGEPARVRGMLRAMLGQLAVGYSERRIRIAVVAGSKEAASEWDCLKWLPHHWDGEFLDASGPARLHEESLERLELLVGSQPTSAEPHLLIICDDAGRGDATWLSPTLPLEHVTFVEVCASPSTRLRRLAERDGLALHLDSSGGQNLVYANQVVEGDELFRADQLSVAESVALFAKVLRGRSSPAGRLASNRSLGAGPNGRPGRSGGSASRPFAEFVGGDGEGPIAAILAGRATSPDALIEPWPYRSGTEKLRAAVGVDGAGAPVFLDLKESAHGGHGPHGLCIGATGSGKSEFLRSLVLGLVATHSPEQLNLVLVDFKGGATFTGMDRMHHVAASITNLADEQFLVDRMREALEGELVRRQELLRLYQVAKVDDYEAARRADPGFTGPPLPALVLVVDEFSELLTARPDFVDLFVQLGRLGRSLHIHLLLASQRLEEGRLRGLESHLSYRIALKTFSAAESRVVLGNSDAYNLPATPGAGYLKTDAGSAQRFDSFFVSESNRQCGVAAPRALSFVSAVPQIVAFSAGYTQAAPIPLDPSASREPEELPPRASDWELLNEGLAGVGIKAHEIWLPPLESRIGVGRFGGVEHVTASGENSAFPAVPWAVMDLPFQQRQSIFEIDFSSAGSSSLVVGAPRSGKSFALLALAMSAALRVRPSHVHIYGLDFGGGVISALERLPHTAGIARKGERDKQRRIVRSIEAEITRREETFRTRGLTSIGQCRTRSCDDFEAFAEIIMLIDGWGAARSEIPDLDDTIGHIAVQGLAVGVHVVVAATRWMDVRPIVRDSLSTRIELRIVDPADSMFGRRAAQVIPPEYPGRGMVGTGQLIQILAPEHTLRREGAEDVPDEAFDVAGELDGISGAWATARPGERAPQIRLLPEKVHFADLSGILATARSRASDNSTLPLPVGIEEENLAPAYIDLVATPLVLAFGNAGSGKSTLVDVMVTAAMASASDSDIRILLVDYRRKLRNIVSDSYLAGIASTEEELSPMIDHLTSVLKERSAASASEPQPRPRVIVFVDDMDLVVGSAGNPLAPLVPLLAHAAEIGFALVLTRRVSGAARSAFDPVMQRMKDLGAAGIVMDGTKDEGKLVGELVARPLPPGRAQFYTRDTGTTMWQLAIK</sequence>
<feature type="binding site" evidence="4">
    <location>
        <begin position="507"/>
        <end position="514"/>
    </location>
    <ligand>
        <name>ATP</name>
        <dbReference type="ChEBI" id="CHEBI:30616"/>
    </ligand>
</feature>
<proteinExistence type="predicted"/>
<dbReference type="Proteomes" id="UP000186104">
    <property type="component" value="Chromosome"/>
</dbReference>
<feature type="region of interest" description="Disordered" evidence="5">
    <location>
        <begin position="409"/>
        <end position="436"/>
    </location>
</feature>
<feature type="domain" description="FtsK" evidence="7">
    <location>
        <begin position="839"/>
        <end position="1027"/>
    </location>
</feature>
<dbReference type="KEGG" id="dtm:BJL86_2359"/>
<evidence type="ECO:0000256" key="6">
    <source>
        <dbReference type="SAM" id="Phobius"/>
    </source>
</evidence>
<dbReference type="GO" id="GO:0005524">
    <property type="term" value="F:ATP binding"/>
    <property type="evidence" value="ECO:0007669"/>
    <property type="project" value="UniProtKB-UniRule"/>
</dbReference>
<feature type="domain" description="FtsK" evidence="7">
    <location>
        <begin position="1139"/>
        <end position="1315"/>
    </location>
</feature>
<reference evidence="8 9" key="1">
    <citation type="submission" date="2016-06" db="EMBL/GenBank/DDBJ databases">
        <title>Complete genome sequence of a saline-alkali tolerant type strain Dietzia timorensis ID05-A0528T.</title>
        <authorList>
            <person name="Wu X."/>
        </authorList>
    </citation>
    <scope>NUCLEOTIDE SEQUENCE [LARGE SCALE GENOMIC DNA]</scope>
    <source>
        <strain evidence="8 9">ID05-A0528</strain>
    </source>
</reference>
<organism evidence="8 9">
    <name type="scientific">Dietzia timorensis</name>
    <dbReference type="NCBI Taxonomy" id="499555"/>
    <lineage>
        <taxon>Bacteria</taxon>
        <taxon>Bacillati</taxon>
        <taxon>Actinomycetota</taxon>
        <taxon>Actinomycetes</taxon>
        <taxon>Mycobacteriales</taxon>
        <taxon>Dietziaceae</taxon>
        <taxon>Dietzia</taxon>
    </lineage>
</organism>
<dbReference type="SMART" id="SM00382">
    <property type="entry name" value="AAA"/>
    <property type="match status" value="3"/>
</dbReference>
<dbReference type="PANTHER" id="PTHR22683:SF1">
    <property type="entry name" value="TYPE VII SECRETION SYSTEM PROTEIN ESSC"/>
    <property type="match status" value="1"/>
</dbReference>
<evidence type="ECO:0000259" key="7">
    <source>
        <dbReference type="PROSITE" id="PS50901"/>
    </source>
</evidence>
<feature type="compositionally biased region" description="Gly residues" evidence="5">
    <location>
        <begin position="419"/>
        <end position="428"/>
    </location>
</feature>
<keyword evidence="3 4" id="KW-0067">ATP-binding</keyword>
<feature type="transmembrane region" description="Helical" evidence="6">
    <location>
        <begin position="42"/>
        <end position="62"/>
    </location>
</feature>
<evidence type="ECO:0000256" key="2">
    <source>
        <dbReference type="ARBA" id="ARBA00022741"/>
    </source>
</evidence>